<evidence type="ECO:0000313" key="2">
    <source>
        <dbReference type="Proteomes" id="UP000067626"/>
    </source>
</evidence>
<dbReference type="AlphaFoldDB" id="A0A0K1EQ18"/>
<sequence length="53" mass="5543">MEHAAWVAARSVGPIGGTSHLGAGDLLRRREEAERLRAQVGGARGGFSEVGSR</sequence>
<accession>A0A0K1EQ18</accession>
<reference evidence="1 2" key="1">
    <citation type="submission" date="2015-07" db="EMBL/GenBank/DDBJ databases">
        <title>Genome analysis of myxobacterium Chondromyces crocatus Cm c5 reveals a high potential for natural compound synthesis and the genetic basis for the loss of fruiting body formation.</title>
        <authorList>
            <person name="Zaburannyi N."/>
            <person name="Bunk B."/>
            <person name="Maier J."/>
            <person name="Overmann J."/>
            <person name="Mueller R."/>
        </authorList>
    </citation>
    <scope>NUCLEOTIDE SEQUENCE [LARGE SCALE GENOMIC DNA]</scope>
    <source>
        <strain evidence="1 2">Cm c5</strain>
    </source>
</reference>
<gene>
    <name evidence="1" type="ORF">CMC5_069350</name>
</gene>
<dbReference type="EMBL" id="CP012159">
    <property type="protein sequence ID" value="AKT42708.1"/>
    <property type="molecule type" value="Genomic_DNA"/>
</dbReference>
<name>A0A0K1EQ18_CHOCO</name>
<dbReference type="KEGG" id="ccro:CMC5_069350"/>
<proteinExistence type="predicted"/>
<organism evidence="1 2">
    <name type="scientific">Chondromyces crocatus</name>
    <dbReference type="NCBI Taxonomy" id="52"/>
    <lineage>
        <taxon>Bacteria</taxon>
        <taxon>Pseudomonadati</taxon>
        <taxon>Myxococcota</taxon>
        <taxon>Polyangia</taxon>
        <taxon>Polyangiales</taxon>
        <taxon>Polyangiaceae</taxon>
        <taxon>Chondromyces</taxon>
    </lineage>
</organism>
<dbReference type="Proteomes" id="UP000067626">
    <property type="component" value="Chromosome"/>
</dbReference>
<protein>
    <submittedName>
        <fullName evidence="1">Uncharacterized protein</fullName>
    </submittedName>
</protein>
<keyword evidence="2" id="KW-1185">Reference proteome</keyword>
<evidence type="ECO:0000313" key="1">
    <source>
        <dbReference type="EMBL" id="AKT42708.1"/>
    </source>
</evidence>